<dbReference type="AlphaFoldDB" id="A0A4Z0W4R5"/>
<dbReference type="InterPro" id="IPR051804">
    <property type="entry name" value="Carb_Metab_Reg_Kinase/Isom"/>
</dbReference>
<organism evidence="4 5">
    <name type="scientific">Geotoga petraea</name>
    <dbReference type="NCBI Taxonomy" id="28234"/>
    <lineage>
        <taxon>Bacteria</taxon>
        <taxon>Thermotogati</taxon>
        <taxon>Thermotogota</taxon>
        <taxon>Thermotogae</taxon>
        <taxon>Petrotogales</taxon>
        <taxon>Petrotogaceae</taxon>
        <taxon>Geotoga</taxon>
    </lineage>
</organism>
<dbReference type="GO" id="GO:0008270">
    <property type="term" value="F:zinc ion binding"/>
    <property type="evidence" value="ECO:0007669"/>
    <property type="project" value="InterPro"/>
</dbReference>
<evidence type="ECO:0000256" key="1">
    <source>
        <dbReference type="ARBA" id="ARBA00022723"/>
    </source>
</evidence>
<gene>
    <name evidence="4" type="ORF">E4650_01065</name>
</gene>
<reference evidence="4 5" key="1">
    <citation type="submission" date="2019-04" db="EMBL/GenBank/DDBJ databases">
        <title>Draft genome sequence data and analysis of a Fermenting Bacterium, Geotoga petraea strain HO-Geo1, isolated from heavy-oil petroleum reservoir in Russia.</title>
        <authorList>
            <person name="Grouzdev D.S."/>
            <person name="Semenova E.M."/>
            <person name="Sokolova D.S."/>
            <person name="Tourova T.P."/>
            <person name="Poltaraus A.B."/>
            <person name="Nazina T.N."/>
        </authorList>
    </citation>
    <scope>NUCLEOTIDE SEQUENCE [LARGE SCALE GENOMIC DNA]</scope>
    <source>
        <strain evidence="4 5">HO-Geo1</strain>
    </source>
</reference>
<dbReference type="EMBL" id="SRME01000001">
    <property type="protein sequence ID" value="TGG88816.1"/>
    <property type="molecule type" value="Genomic_DNA"/>
</dbReference>
<sequence>MRLKKNINNIESKRREISMIKEPLITRPLFSEKVWGNRKLNDVFDKGNENSIGEVWLYSDVKNRETELIGMSTGKIYGNPSEIFPGIPLLLKLLGTSSWLSVQVHPDDEFARKVENQKWGKTECWYFIENNGKIKISNDNEGVKKALEDNNWEDVLEDYEMNKFDSVFLPAGTVHTLGPNSFLLEIQQSSDMTYRLYDWGRPREIHVEKAKKVMESINTSYSISRETQGIESKYFSFKKFKDETKKGFGIYLSLKDFTTIVLPDGIDHNFQGEWIEYKLNKNGWK</sequence>
<dbReference type="PANTHER" id="PTHR42742">
    <property type="entry name" value="TRANSCRIPTIONAL REPRESSOR MPRA"/>
    <property type="match status" value="1"/>
</dbReference>
<evidence type="ECO:0000256" key="2">
    <source>
        <dbReference type="ARBA" id="ARBA00022833"/>
    </source>
</evidence>
<evidence type="ECO:0000313" key="5">
    <source>
        <dbReference type="Proteomes" id="UP000297288"/>
    </source>
</evidence>
<keyword evidence="2" id="KW-0862">Zinc</keyword>
<dbReference type="CDD" id="cd07010">
    <property type="entry name" value="cupin_PMI_type_I_N_bac"/>
    <property type="match status" value="1"/>
</dbReference>
<comment type="caution">
    <text evidence="4">The sequence shown here is derived from an EMBL/GenBank/DDBJ whole genome shotgun (WGS) entry which is preliminary data.</text>
</comment>
<keyword evidence="1" id="KW-0479">Metal-binding</keyword>
<dbReference type="GO" id="GO:0004476">
    <property type="term" value="F:mannose-6-phosphate isomerase activity"/>
    <property type="evidence" value="ECO:0007669"/>
    <property type="project" value="InterPro"/>
</dbReference>
<dbReference type="PANTHER" id="PTHR42742:SF3">
    <property type="entry name" value="FRUCTOKINASE"/>
    <property type="match status" value="1"/>
</dbReference>
<proteinExistence type="predicted"/>
<dbReference type="Gene3D" id="2.60.120.10">
    <property type="entry name" value="Jelly Rolls"/>
    <property type="match status" value="1"/>
</dbReference>
<dbReference type="InterPro" id="IPR014710">
    <property type="entry name" value="RmlC-like_jellyroll"/>
</dbReference>
<dbReference type="InterPro" id="IPR046457">
    <property type="entry name" value="PMI_typeI_cat"/>
</dbReference>
<dbReference type="Proteomes" id="UP000297288">
    <property type="component" value="Unassembled WGS sequence"/>
</dbReference>
<dbReference type="InterPro" id="IPR011051">
    <property type="entry name" value="RmlC_Cupin_sf"/>
</dbReference>
<name>A0A4Z0W4R5_9BACT</name>
<evidence type="ECO:0000313" key="4">
    <source>
        <dbReference type="EMBL" id="TGG88816.1"/>
    </source>
</evidence>
<dbReference type="OrthoDB" id="9808275at2"/>
<dbReference type="SUPFAM" id="SSF51182">
    <property type="entry name" value="RmlC-like cupins"/>
    <property type="match status" value="1"/>
</dbReference>
<feature type="domain" description="Phosphomannose isomerase type I catalytic" evidence="3">
    <location>
        <begin position="86"/>
        <end position="117"/>
    </location>
</feature>
<evidence type="ECO:0000259" key="3">
    <source>
        <dbReference type="Pfam" id="PF20511"/>
    </source>
</evidence>
<dbReference type="Pfam" id="PF20511">
    <property type="entry name" value="PMI_typeI_cat"/>
    <property type="match status" value="1"/>
</dbReference>
<accession>A0A4Z0W4R5</accession>
<keyword evidence="4" id="KW-0413">Isomerase</keyword>
<protein>
    <submittedName>
        <fullName evidence="4">Class I mannose-6-phosphate isomerase</fullName>
    </submittedName>
</protein>